<evidence type="ECO:0000256" key="1">
    <source>
        <dbReference type="SAM" id="MobiDB-lite"/>
    </source>
</evidence>
<organism evidence="2 3">
    <name type="scientific">Actinacidiphila oryziradicis</name>
    <dbReference type="NCBI Taxonomy" id="2571141"/>
    <lineage>
        <taxon>Bacteria</taxon>
        <taxon>Bacillati</taxon>
        <taxon>Actinomycetota</taxon>
        <taxon>Actinomycetes</taxon>
        <taxon>Kitasatosporales</taxon>
        <taxon>Streptomycetaceae</taxon>
        <taxon>Actinacidiphila</taxon>
    </lineage>
</organism>
<evidence type="ECO:0008006" key="4">
    <source>
        <dbReference type="Google" id="ProtNLM"/>
    </source>
</evidence>
<dbReference type="EMBL" id="SUMC01000012">
    <property type="protein sequence ID" value="TKA10668.1"/>
    <property type="molecule type" value="Genomic_DNA"/>
</dbReference>
<protein>
    <recommendedName>
        <fullName evidence="4">Cell division protein FtsL</fullName>
    </recommendedName>
</protein>
<dbReference type="AlphaFoldDB" id="A0A4U0SND1"/>
<sequence length="139" mass="14161">MSSVRPLTGTAKRSPFVLLVVVLLAGGLISLLLLNAAVNQDSFELTKLQKETTQLTDEKQALQQDVGQYAAPGALDKRARELGMVPGGNPAFLAPDGTVRGVPGSASALPSPTPGPSTSTPSTVAASPQASLTTLQATP</sequence>
<comment type="caution">
    <text evidence="2">The sequence shown here is derived from an EMBL/GenBank/DDBJ whole genome shotgun (WGS) entry which is preliminary data.</text>
</comment>
<evidence type="ECO:0000313" key="2">
    <source>
        <dbReference type="EMBL" id="TKA10668.1"/>
    </source>
</evidence>
<dbReference type="OrthoDB" id="3873701at2"/>
<dbReference type="Proteomes" id="UP000305778">
    <property type="component" value="Unassembled WGS sequence"/>
</dbReference>
<name>A0A4U0SND1_9ACTN</name>
<accession>A0A4U0SND1</accession>
<keyword evidence="3" id="KW-1185">Reference proteome</keyword>
<proteinExistence type="predicted"/>
<feature type="region of interest" description="Disordered" evidence="1">
    <location>
        <begin position="86"/>
        <end position="139"/>
    </location>
</feature>
<gene>
    <name evidence="2" type="ORF">FCI23_15265</name>
</gene>
<evidence type="ECO:0000313" key="3">
    <source>
        <dbReference type="Proteomes" id="UP000305778"/>
    </source>
</evidence>
<feature type="compositionally biased region" description="Low complexity" evidence="1">
    <location>
        <begin position="103"/>
        <end position="128"/>
    </location>
</feature>
<reference evidence="2 3" key="1">
    <citation type="submission" date="2019-04" db="EMBL/GenBank/DDBJ databases">
        <title>Streptomyces oryziradicis sp. nov., a novel actinomycete isolated from rhizosphere soil of rice (Oryza sativa L.).</title>
        <authorList>
            <person name="Li C."/>
        </authorList>
    </citation>
    <scope>NUCLEOTIDE SEQUENCE [LARGE SCALE GENOMIC DNA]</scope>
    <source>
        <strain evidence="2 3">NEAU-C40</strain>
    </source>
</reference>
<dbReference type="RefSeq" id="WP_136724428.1">
    <property type="nucleotide sequence ID" value="NZ_SUMC01000012.1"/>
</dbReference>
<feature type="compositionally biased region" description="Polar residues" evidence="1">
    <location>
        <begin position="129"/>
        <end position="139"/>
    </location>
</feature>